<feature type="binding site" evidence="3">
    <location>
        <position position="221"/>
    </location>
    <ligand>
        <name>Zn(2+)</name>
        <dbReference type="ChEBI" id="CHEBI:29105"/>
        <label>1</label>
    </ligand>
</feature>
<feature type="binding site" evidence="3">
    <location>
        <position position="116"/>
    </location>
    <ligand>
        <name>Zn(2+)</name>
        <dbReference type="ChEBI" id="CHEBI:29105"/>
        <label>1</label>
    </ligand>
</feature>
<dbReference type="PIRSF" id="PIRSF001235">
    <property type="entry name" value="Amidase_carbamoylase"/>
    <property type="match status" value="1"/>
</dbReference>
<comment type="caution">
    <text evidence="5">The sequence shown here is derived from an EMBL/GenBank/DDBJ whole genome shotgun (WGS) entry which is preliminary data.</text>
</comment>
<dbReference type="Pfam" id="PF07687">
    <property type="entry name" value="M20_dimer"/>
    <property type="match status" value="1"/>
</dbReference>
<sequence>MMNRREFSATLLGAAAASVIPSGARGTDIGSASQPARRVNGARLNEHLTALSRFGRTEAGGVNRVAYSDADREARAYVMQAMRTAKLEPSVDAAGNIIGRRAGRDASLKPILFGSHVDSVPDGGNYDGPVGSLAAIEVAQTLAEQGILTRHPLEVTIWQNEEGGLYGSSAVALGLTEKELANVSRSGKSIADGIRFLGGDPARLAEARRRKGDIAGYLELHIEQGGTLEKEKIAIGVVEGIVGIGQWEVTVTGFANHAGTTPMPGRQDALLAAARFVDMVHRVVTATAGRQVGTVGRMQAFPGAPNVIPGRVVCTLELRDLDAAKIAALYARIRTEADAIARATGTTFAYTELHTNHPAPSDPRVRALIAASARELGLSTKVMPSGAGHDAQTMATLGPMGMIFIPSIGGISHSPKEFSTPEDIVNGANVLLQTLLKLDAGLPA</sequence>
<dbReference type="NCBIfam" id="TIGR01879">
    <property type="entry name" value="hydantase"/>
    <property type="match status" value="1"/>
</dbReference>
<dbReference type="GO" id="GO:0046872">
    <property type="term" value="F:metal ion binding"/>
    <property type="evidence" value="ECO:0007669"/>
    <property type="project" value="UniProtKB-KW"/>
</dbReference>
<feature type="binding site" evidence="3">
    <location>
        <position position="127"/>
    </location>
    <ligand>
        <name>Zn(2+)</name>
        <dbReference type="ChEBI" id="CHEBI:29105"/>
        <label>2</label>
    </ligand>
</feature>
<dbReference type="SUPFAM" id="SSF55031">
    <property type="entry name" value="Bacterial exopeptidase dimerisation domain"/>
    <property type="match status" value="1"/>
</dbReference>
<gene>
    <name evidence="5" type="ORF">rosag_33070</name>
</gene>
<feature type="binding site" evidence="3">
    <location>
        <position position="162"/>
    </location>
    <ligand>
        <name>Zn(2+)</name>
        <dbReference type="ChEBI" id="CHEBI:29105"/>
        <label>2</label>
    </ligand>
</feature>
<evidence type="ECO:0000313" key="6">
    <source>
        <dbReference type="Proteomes" id="UP001161325"/>
    </source>
</evidence>
<dbReference type="NCBIfam" id="NF006771">
    <property type="entry name" value="PRK09290.1-5"/>
    <property type="match status" value="1"/>
</dbReference>
<dbReference type="InterPro" id="IPR002933">
    <property type="entry name" value="Peptidase_M20"/>
</dbReference>
<accession>A0AA37Q571</accession>
<evidence type="ECO:0000313" key="5">
    <source>
        <dbReference type="EMBL" id="GLC26794.1"/>
    </source>
</evidence>
<evidence type="ECO:0000259" key="4">
    <source>
        <dbReference type="Pfam" id="PF07687"/>
    </source>
</evidence>
<dbReference type="EMBL" id="BRXS01000005">
    <property type="protein sequence ID" value="GLC26794.1"/>
    <property type="molecule type" value="Genomic_DNA"/>
</dbReference>
<evidence type="ECO:0000256" key="1">
    <source>
        <dbReference type="ARBA" id="ARBA00006153"/>
    </source>
</evidence>
<dbReference type="PANTHER" id="PTHR32494:SF5">
    <property type="entry name" value="ALLANTOATE AMIDOHYDROLASE"/>
    <property type="match status" value="1"/>
</dbReference>
<keyword evidence="3" id="KW-0862">Zinc</keyword>
<dbReference type="InterPro" id="IPR010158">
    <property type="entry name" value="Amidase_Cbmase"/>
</dbReference>
<feature type="domain" description="Peptidase M20 dimerisation" evidence="4">
    <location>
        <begin position="242"/>
        <end position="342"/>
    </location>
</feature>
<comment type="cofactor">
    <cofactor evidence="3">
        <name>Zn(2+)</name>
        <dbReference type="ChEBI" id="CHEBI:29105"/>
    </cofactor>
    <text evidence="3">Binds 2 Zn(2+) ions per subunit.</text>
</comment>
<feature type="binding site" evidence="3">
    <location>
        <position position="127"/>
    </location>
    <ligand>
        <name>Zn(2+)</name>
        <dbReference type="ChEBI" id="CHEBI:29105"/>
        <label>1</label>
    </ligand>
</feature>
<dbReference type="Proteomes" id="UP001161325">
    <property type="component" value="Unassembled WGS sequence"/>
</dbReference>
<dbReference type="CDD" id="cd03884">
    <property type="entry name" value="M20_bAS"/>
    <property type="match status" value="1"/>
</dbReference>
<protein>
    <submittedName>
        <fullName evidence="5">Zn-dependent hydrolase</fullName>
    </submittedName>
</protein>
<keyword evidence="2 5" id="KW-0378">Hydrolase</keyword>
<dbReference type="Pfam" id="PF01546">
    <property type="entry name" value="Peptidase_M20"/>
    <property type="match status" value="1"/>
</dbReference>
<proteinExistence type="inferred from homology"/>
<keyword evidence="6" id="KW-1185">Reference proteome</keyword>
<dbReference type="RefSeq" id="WP_284351248.1">
    <property type="nucleotide sequence ID" value="NZ_BRXS01000005.1"/>
</dbReference>
<comment type="similarity">
    <text evidence="1">Belongs to the peptidase M20 family.</text>
</comment>
<dbReference type="Gene3D" id="3.30.70.360">
    <property type="match status" value="1"/>
</dbReference>
<dbReference type="SUPFAM" id="SSF53187">
    <property type="entry name" value="Zn-dependent exopeptidases"/>
    <property type="match status" value="1"/>
</dbReference>
<evidence type="ECO:0000256" key="2">
    <source>
        <dbReference type="ARBA" id="ARBA00022801"/>
    </source>
</evidence>
<organism evidence="5 6">
    <name type="scientific">Roseisolibacter agri</name>
    <dbReference type="NCBI Taxonomy" id="2014610"/>
    <lineage>
        <taxon>Bacteria</taxon>
        <taxon>Pseudomonadati</taxon>
        <taxon>Gemmatimonadota</taxon>
        <taxon>Gemmatimonadia</taxon>
        <taxon>Gemmatimonadales</taxon>
        <taxon>Gemmatimonadaceae</taxon>
        <taxon>Roseisolibacter</taxon>
    </lineage>
</organism>
<evidence type="ECO:0000256" key="3">
    <source>
        <dbReference type="PIRSR" id="PIRSR001235-1"/>
    </source>
</evidence>
<reference evidence="5" key="1">
    <citation type="submission" date="2022-08" db="EMBL/GenBank/DDBJ databases">
        <title>Draft genome sequencing of Roseisolibacter agri AW1220.</title>
        <authorList>
            <person name="Tobiishi Y."/>
            <person name="Tonouchi A."/>
        </authorList>
    </citation>
    <scope>NUCLEOTIDE SEQUENCE</scope>
    <source>
        <strain evidence="5">AW1220</strain>
    </source>
</reference>
<feature type="binding site" evidence="3">
    <location>
        <position position="413"/>
    </location>
    <ligand>
        <name>Zn(2+)</name>
        <dbReference type="ChEBI" id="CHEBI:29105"/>
        <label>2</label>
    </ligand>
</feature>
<dbReference type="GO" id="GO:0016813">
    <property type="term" value="F:hydrolase activity, acting on carbon-nitrogen (but not peptide) bonds, in linear amidines"/>
    <property type="evidence" value="ECO:0007669"/>
    <property type="project" value="InterPro"/>
</dbReference>
<dbReference type="InterPro" id="IPR036264">
    <property type="entry name" value="Bact_exopeptidase_dim_dom"/>
</dbReference>
<dbReference type="Gene3D" id="3.40.630.10">
    <property type="entry name" value="Zn peptidases"/>
    <property type="match status" value="1"/>
</dbReference>
<name>A0AA37Q571_9BACT</name>
<dbReference type="AlphaFoldDB" id="A0AA37Q571"/>
<dbReference type="InterPro" id="IPR011650">
    <property type="entry name" value="Peptidase_M20_dimer"/>
</dbReference>
<keyword evidence="3" id="KW-0479">Metal-binding</keyword>
<dbReference type="PANTHER" id="PTHR32494">
    <property type="entry name" value="ALLANTOATE DEIMINASE-RELATED"/>
    <property type="match status" value="1"/>
</dbReference>